<dbReference type="EMBL" id="UYRU01099215">
    <property type="protein sequence ID" value="VDN40641.1"/>
    <property type="molecule type" value="Genomic_DNA"/>
</dbReference>
<keyword evidence="2" id="KW-1185">Reference proteome</keyword>
<dbReference type="OrthoDB" id="1931232at2759"/>
<dbReference type="Proteomes" id="UP000281553">
    <property type="component" value="Unassembled WGS sequence"/>
</dbReference>
<gene>
    <name evidence="1" type="ORF">DILT_LOCUS18305</name>
</gene>
<name>A0A3P7PCM8_DIBLA</name>
<evidence type="ECO:0000313" key="1">
    <source>
        <dbReference type="EMBL" id="VDN40641.1"/>
    </source>
</evidence>
<sequence length="31" mass="3530">MTQSSQLYLETCIPAVGDCFCMVRSYRAEKV</sequence>
<reference evidence="1 2" key="1">
    <citation type="submission" date="2018-11" db="EMBL/GenBank/DDBJ databases">
        <authorList>
            <consortium name="Pathogen Informatics"/>
        </authorList>
    </citation>
    <scope>NUCLEOTIDE SEQUENCE [LARGE SCALE GENOMIC DNA]</scope>
</reference>
<protein>
    <submittedName>
        <fullName evidence="1">Uncharacterized protein</fullName>
    </submittedName>
</protein>
<dbReference type="AlphaFoldDB" id="A0A3P7PCM8"/>
<organism evidence="1 2">
    <name type="scientific">Dibothriocephalus latus</name>
    <name type="common">Fish tapeworm</name>
    <name type="synonym">Diphyllobothrium latum</name>
    <dbReference type="NCBI Taxonomy" id="60516"/>
    <lineage>
        <taxon>Eukaryota</taxon>
        <taxon>Metazoa</taxon>
        <taxon>Spiralia</taxon>
        <taxon>Lophotrochozoa</taxon>
        <taxon>Platyhelminthes</taxon>
        <taxon>Cestoda</taxon>
        <taxon>Eucestoda</taxon>
        <taxon>Diphyllobothriidea</taxon>
        <taxon>Diphyllobothriidae</taxon>
        <taxon>Dibothriocephalus</taxon>
    </lineage>
</organism>
<accession>A0A3P7PCM8</accession>
<evidence type="ECO:0000313" key="2">
    <source>
        <dbReference type="Proteomes" id="UP000281553"/>
    </source>
</evidence>
<proteinExistence type="predicted"/>
<dbReference type="Gene3D" id="3.30.930.10">
    <property type="entry name" value="Bira Bifunctional Protein, Domain 2"/>
    <property type="match status" value="1"/>
</dbReference>
<dbReference type="InterPro" id="IPR045864">
    <property type="entry name" value="aa-tRNA-synth_II/BPL/LPL"/>
</dbReference>